<comment type="caution">
    <text evidence="2">The sequence shown here is derived from an EMBL/GenBank/DDBJ whole genome shotgun (WGS) entry which is preliminary data.</text>
</comment>
<evidence type="ECO:0000313" key="2">
    <source>
        <dbReference type="EMBL" id="KAK2573048.1"/>
    </source>
</evidence>
<sequence>MATKQYNSTLISEWMRADIDSAGCMRAGQEFLGVNLKVSRTLEGNVESRNVKIRIINKFQYEPFLEENEKRISDIIQIYPKEFVFNPPAELVIKLPSCVGPQSCGQMVSIYCSNRSVRYSAKYLKWRLLDSHCFFVNVSRTEARIICKRSGLYTIKVTQQPQVITKLDPHTDCQRELKECKGIQIKFPIGCVAKKMSVTLQTISSDELCSEPTPVAVVSAWQTLDSWLPQSDFHLQDLNTRDMVDVTSSPVVLIRPSRYRFLRPVQLTLALLGNTFEDFFAREETRIVVMTSKVPDQETISWKYHYSTPEVKINESGFKVASFLITKGGLYKLVRRLANTETSFIKQISTSISREIPFNCRSNRRHFVSASLRGFMTEIAEPGKQFVLRIALFDSSQPANPDLCFVSEVCSQPLSLPLGLTRFLVRGSFEPDRDSPDHNEERIVMHTGKTLFVDFYLKLKLKDPTKLPDVIGKVSVYGAAEVQFYISLHKPTLTKELDDPVINNRRHQENAAKARVLTKRQSRAVFSPLQNAEDRDEEDISLSPNTSLSHDHSLPLLSSRPLTEGGTMRPTSPRSANLPGITAKSKCKLDCIQSAGSQEHSGEMLWDEILHYT</sequence>
<proteinExistence type="predicted"/>
<name>A0AAD9VFV5_ACRCE</name>
<evidence type="ECO:0000256" key="1">
    <source>
        <dbReference type="SAM" id="MobiDB-lite"/>
    </source>
</evidence>
<organism evidence="2 3">
    <name type="scientific">Acropora cervicornis</name>
    <name type="common">Staghorn coral</name>
    <dbReference type="NCBI Taxonomy" id="6130"/>
    <lineage>
        <taxon>Eukaryota</taxon>
        <taxon>Metazoa</taxon>
        <taxon>Cnidaria</taxon>
        <taxon>Anthozoa</taxon>
        <taxon>Hexacorallia</taxon>
        <taxon>Scleractinia</taxon>
        <taxon>Astrocoeniina</taxon>
        <taxon>Acroporidae</taxon>
        <taxon>Acropora</taxon>
    </lineage>
</organism>
<dbReference type="AlphaFoldDB" id="A0AAD9VFV5"/>
<reference evidence="2" key="1">
    <citation type="journal article" date="2023" name="G3 (Bethesda)">
        <title>Whole genome assembly and annotation of the endangered Caribbean coral Acropora cervicornis.</title>
        <authorList>
            <person name="Selwyn J.D."/>
            <person name="Vollmer S.V."/>
        </authorList>
    </citation>
    <scope>NUCLEOTIDE SEQUENCE</scope>
    <source>
        <strain evidence="2">K2</strain>
    </source>
</reference>
<protein>
    <submittedName>
        <fullName evidence="2">Uncharacterized protein</fullName>
    </submittedName>
</protein>
<keyword evidence="3" id="KW-1185">Reference proteome</keyword>
<accession>A0AAD9VFV5</accession>
<dbReference type="EMBL" id="JARQWQ010000003">
    <property type="protein sequence ID" value="KAK2573048.1"/>
    <property type="molecule type" value="Genomic_DNA"/>
</dbReference>
<reference evidence="2" key="2">
    <citation type="journal article" date="2023" name="Science">
        <title>Genomic signatures of disease resistance in endangered staghorn corals.</title>
        <authorList>
            <person name="Vollmer S.V."/>
            <person name="Selwyn J.D."/>
            <person name="Despard B.A."/>
            <person name="Roesel C.L."/>
        </authorList>
    </citation>
    <scope>NUCLEOTIDE SEQUENCE</scope>
    <source>
        <strain evidence="2">K2</strain>
    </source>
</reference>
<evidence type="ECO:0000313" key="3">
    <source>
        <dbReference type="Proteomes" id="UP001249851"/>
    </source>
</evidence>
<feature type="region of interest" description="Disordered" evidence="1">
    <location>
        <begin position="525"/>
        <end position="580"/>
    </location>
</feature>
<gene>
    <name evidence="2" type="ORF">P5673_002079</name>
</gene>
<dbReference type="Gene3D" id="2.60.220.30">
    <property type="match status" value="1"/>
</dbReference>
<dbReference type="Proteomes" id="UP001249851">
    <property type="component" value="Unassembled WGS sequence"/>
</dbReference>